<sequence length="380" mass="41940">MSSEPLAKYNALIESGILQPDGGQADIVARLNSLHEALKPSGFSQIFKKKPAPRGIYIHGDVGRGKSMLMDLFYESATEPKKRRVHFHAFMQEVHERIHDYRQQLKKGLVRGDDPISPVAAAFSKSARLLCFDEFQVKDIADASILGRLFEALFSAGVIVVATSNRVPDELYQGGLNRHRFLPFIDLLKARVDVLYLDSPTDYRLDRLKGYPVWFKPIGSAARGEMDNAFARMTGGADAARSSITVKGREVVIPNAAQGVARFEFTDLCDAHLGAGDYLGLARTFHTVFIDNIPVLSPERRNEAIRFVNLIDALYEHKVKLLASAEADPPALYPAGDSAFEFRRTASRLQEMQSEDYFGLGHNSGADGPELEGVGVASDL</sequence>
<evidence type="ECO:0000313" key="4">
    <source>
        <dbReference type="EMBL" id="EJW21260.1"/>
    </source>
</evidence>
<dbReference type="InterPro" id="IPR005654">
    <property type="entry name" value="ATPase_AFG1-like"/>
</dbReference>
<reference evidence="4 5" key="1">
    <citation type="journal article" date="2012" name="J. Bacteriol.">
        <title>Genome Sequence of Strain IMCC14465, Isolated from the East Sea, Belonging to the PS1 Clade of Alphaproteobacteria.</title>
        <authorList>
            <person name="Yang S.J."/>
            <person name="Kang I."/>
            <person name="Cho J.C."/>
        </authorList>
    </citation>
    <scope>NUCLEOTIDE SEQUENCE [LARGE SCALE GENOMIC DNA]</scope>
    <source>
        <strain evidence="4 5">IMCC14465</strain>
    </source>
</reference>
<keyword evidence="5" id="KW-1185">Reference proteome</keyword>
<dbReference type="GO" id="GO:0005737">
    <property type="term" value="C:cytoplasm"/>
    <property type="evidence" value="ECO:0007669"/>
    <property type="project" value="TreeGrafter"/>
</dbReference>
<organism evidence="4 5">
    <name type="scientific">alpha proteobacterium IMCC14465</name>
    <dbReference type="NCBI Taxonomy" id="1220535"/>
    <lineage>
        <taxon>Bacteria</taxon>
        <taxon>Pseudomonadati</taxon>
        <taxon>Pseudomonadota</taxon>
        <taxon>Alphaproteobacteria</taxon>
        <taxon>PS1 clade</taxon>
    </lineage>
</organism>
<dbReference type="GO" id="GO:0005524">
    <property type="term" value="F:ATP binding"/>
    <property type="evidence" value="ECO:0007669"/>
    <property type="project" value="UniProtKB-KW"/>
</dbReference>
<keyword evidence="2" id="KW-0067">ATP-binding</keyword>
<dbReference type="EMBL" id="ALYF01000003">
    <property type="protein sequence ID" value="EJW21260.1"/>
    <property type="molecule type" value="Genomic_DNA"/>
</dbReference>
<dbReference type="Gene3D" id="3.40.50.300">
    <property type="entry name" value="P-loop containing nucleotide triphosphate hydrolases"/>
    <property type="match status" value="1"/>
</dbReference>
<keyword evidence="1" id="KW-0547">Nucleotide-binding</keyword>
<evidence type="ECO:0008006" key="6">
    <source>
        <dbReference type="Google" id="ProtNLM"/>
    </source>
</evidence>
<dbReference type="AlphaFoldDB" id="J9A4G7"/>
<evidence type="ECO:0000313" key="5">
    <source>
        <dbReference type="Proteomes" id="UP000004836"/>
    </source>
</evidence>
<protein>
    <recommendedName>
        <fullName evidence="6">ATPase</fullName>
    </recommendedName>
</protein>
<evidence type="ECO:0000256" key="2">
    <source>
        <dbReference type="ARBA" id="ARBA00022840"/>
    </source>
</evidence>
<evidence type="ECO:0000256" key="3">
    <source>
        <dbReference type="SAM" id="MobiDB-lite"/>
    </source>
</evidence>
<dbReference type="InterPro" id="IPR027417">
    <property type="entry name" value="P-loop_NTPase"/>
</dbReference>
<dbReference type="NCBIfam" id="NF040713">
    <property type="entry name" value="ZapE"/>
    <property type="match status" value="1"/>
</dbReference>
<dbReference type="STRING" id="1220535.IMCC14465_10560"/>
<dbReference type="PANTHER" id="PTHR12169:SF6">
    <property type="entry name" value="AFG1-LIKE ATPASE"/>
    <property type="match status" value="1"/>
</dbReference>
<dbReference type="OrthoDB" id="9774491at2"/>
<dbReference type="GO" id="GO:0016887">
    <property type="term" value="F:ATP hydrolysis activity"/>
    <property type="evidence" value="ECO:0007669"/>
    <property type="project" value="InterPro"/>
</dbReference>
<feature type="region of interest" description="Disordered" evidence="3">
    <location>
        <begin position="361"/>
        <end position="380"/>
    </location>
</feature>
<gene>
    <name evidence="4" type="ORF">IMCC14465_10560</name>
</gene>
<dbReference type="PANTHER" id="PTHR12169">
    <property type="entry name" value="ATPASE N2B"/>
    <property type="match status" value="1"/>
</dbReference>
<name>J9A4G7_9PROT</name>
<dbReference type="PATRIC" id="fig|1220535.3.peg.1050"/>
<dbReference type="Pfam" id="PF03969">
    <property type="entry name" value="AFG1_ATPase"/>
    <property type="match status" value="1"/>
</dbReference>
<dbReference type="SUPFAM" id="SSF52540">
    <property type="entry name" value="P-loop containing nucleoside triphosphate hydrolases"/>
    <property type="match status" value="1"/>
</dbReference>
<evidence type="ECO:0000256" key="1">
    <source>
        <dbReference type="ARBA" id="ARBA00022741"/>
    </source>
</evidence>
<dbReference type="eggNOG" id="COG1485">
    <property type="taxonomic scope" value="Bacteria"/>
</dbReference>
<comment type="caution">
    <text evidence="4">The sequence shown here is derived from an EMBL/GenBank/DDBJ whole genome shotgun (WGS) entry which is preliminary data.</text>
</comment>
<proteinExistence type="predicted"/>
<accession>J9A4G7</accession>
<dbReference type="Proteomes" id="UP000004836">
    <property type="component" value="Unassembled WGS sequence"/>
</dbReference>